<protein>
    <submittedName>
        <fullName evidence="1">28153_t:CDS:1</fullName>
    </submittedName>
</protein>
<accession>A0A9N9N6N4</accession>
<dbReference type="AlphaFoldDB" id="A0A9N9N6N4"/>
<gene>
    <name evidence="1" type="ORF">DERYTH_LOCUS13250</name>
</gene>
<keyword evidence="2" id="KW-1185">Reference proteome</keyword>
<proteinExistence type="predicted"/>
<reference evidence="1" key="1">
    <citation type="submission" date="2021-06" db="EMBL/GenBank/DDBJ databases">
        <authorList>
            <person name="Kallberg Y."/>
            <person name="Tangrot J."/>
            <person name="Rosling A."/>
        </authorList>
    </citation>
    <scope>NUCLEOTIDE SEQUENCE</scope>
    <source>
        <strain evidence="1">MA453B</strain>
    </source>
</reference>
<comment type="caution">
    <text evidence="1">The sequence shown here is derived from an EMBL/GenBank/DDBJ whole genome shotgun (WGS) entry which is preliminary data.</text>
</comment>
<name>A0A9N9N6N4_9GLOM</name>
<sequence length="98" mass="11320">MNINESFFRKRCFHGKWKLSTPIEINNNALDGSTSSNELQSIQHLSSCSPKSLNHLFTPKDTSNNLLNQIRDLNYAPCRQGMEWIDGRPTIKHNYVKK</sequence>
<dbReference type="EMBL" id="CAJVPY010009158">
    <property type="protein sequence ID" value="CAG8705415.1"/>
    <property type="molecule type" value="Genomic_DNA"/>
</dbReference>
<organism evidence="1 2">
    <name type="scientific">Dentiscutata erythropus</name>
    <dbReference type="NCBI Taxonomy" id="1348616"/>
    <lineage>
        <taxon>Eukaryota</taxon>
        <taxon>Fungi</taxon>
        <taxon>Fungi incertae sedis</taxon>
        <taxon>Mucoromycota</taxon>
        <taxon>Glomeromycotina</taxon>
        <taxon>Glomeromycetes</taxon>
        <taxon>Diversisporales</taxon>
        <taxon>Gigasporaceae</taxon>
        <taxon>Dentiscutata</taxon>
    </lineage>
</organism>
<dbReference type="Proteomes" id="UP000789405">
    <property type="component" value="Unassembled WGS sequence"/>
</dbReference>
<evidence type="ECO:0000313" key="2">
    <source>
        <dbReference type="Proteomes" id="UP000789405"/>
    </source>
</evidence>
<evidence type="ECO:0000313" key="1">
    <source>
        <dbReference type="EMBL" id="CAG8705415.1"/>
    </source>
</evidence>